<organism evidence="1">
    <name type="scientific">Anguilla anguilla</name>
    <name type="common">European freshwater eel</name>
    <name type="synonym">Muraena anguilla</name>
    <dbReference type="NCBI Taxonomy" id="7936"/>
    <lineage>
        <taxon>Eukaryota</taxon>
        <taxon>Metazoa</taxon>
        <taxon>Chordata</taxon>
        <taxon>Craniata</taxon>
        <taxon>Vertebrata</taxon>
        <taxon>Euteleostomi</taxon>
        <taxon>Actinopterygii</taxon>
        <taxon>Neopterygii</taxon>
        <taxon>Teleostei</taxon>
        <taxon>Anguilliformes</taxon>
        <taxon>Anguillidae</taxon>
        <taxon>Anguilla</taxon>
    </lineage>
</organism>
<reference evidence="1" key="1">
    <citation type="submission" date="2014-11" db="EMBL/GenBank/DDBJ databases">
        <authorList>
            <person name="Amaro Gonzalez C."/>
        </authorList>
    </citation>
    <scope>NUCLEOTIDE SEQUENCE</scope>
</reference>
<dbReference type="EMBL" id="GBXM01081514">
    <property type="protein sequence ID" value="JAH27063.1"/>
    <property type="molecule type" value="Transcribed_RNA"/>
</dbReference>
<reference evidence="1" key="2">
    <citation type="journal article" date="2015" name="Fish Shellfish Immunol.">
        <title>Early steps in the European eel (Anguilla anguilla)-Vibrio vulnificus interaction in the gills: Role of the RtxA13 toxin.</title>
        <authorList>
            <person name="Callol A."/>
            <person name="Pajuelo D."/>
            <person name="Ebbesson L."/>
            <person name="Teles M."/>
            <person name="MacKenzie S."/>
            <person name="Amaro C."/>
        </authorList>
    </citation>
    <scope>NUCLEOTIDE SEQUENCE</scope>
</reference>
<proteinExistence type="predicted"/>
<accession>A0A0E9RFE2</accession>
<name>A0A0E9RFE2_ANGAN</name>
<sequence>MPPQLFQLRTITDCPITV</sequence>
<dbReference type="AlphaFoldDB" id="A0A0E9RFE2"/>
<evidence type="ECO:0000313" key="1">
    <source>
        <dbReference type="EMBL" id="JAH27063.1"/>
    </source>
</evidence>
<protein>
    <submittedName>
        <fullName evidence="1">Uncharacterized protein</fullName>
    </submittedName>
</protein>